<comment type="subcellular location">
    <subcellularLocation>
        <location evidence="1">Membrane</location>
        <topology evidence="1">Multi-pass membrane protein</topology>
    </subcellularLocation>
</comment>
<dbReference type="InterPro" id="IPR000537">
    <property type="entry name" value="UbiA_prenyltransferase"/>
</dbReference>
<dbReference type="PANTHER" id="PTHR42723">
    <property type="entry name" value="CHLOROPHYLL SYNTHASE"/>
    <property type="match status" value="1"/>
</dbReference>
<evidence type="ECO:0000313" key="6">
    <source>
        <dbReference type="EMBL" id="RAK96001.1"/>
    </source>
</evidence>
<keyword evidence="3 5" id="KW-1133">Transmembrane helix</keyword>
<dbReference type="CDD" id="cd13965">
    <property type="entry name" value="PT_UbiA_3"/>
    <property type="match status" value="1"/>
</dbReference>
<evidence type="ECO:0000256" key="5">
    <source>
        <dbReference type="SAM" id="Phobius"/>
    </source>
</evidence>
<dbReference type="Pfam" id="PF01040">
    <property type="entry name" value="UbiA"/>
    <property type="match status" value="1"/>
</dbReference>
<dbReference type="OrthoDB" id="434972at2759"/>
<accession>A0A395GKI1</accession>
<gene>
    <name evidence="6" type="ORF">BO80DRAFT_468989</name>
</gene>
<dbReference type="RefSeq" id="XP_025570329.1">
    <property type="nucleotide sequence ID" value="XM_025722971.1"/>
</dbReference>
<dbReference type="Proteomes" id="UP000249402">
    <property type="component" value="Unassembled WGS sequence"/>
</dbReference>
<dbReference type="GO" id="GO:0016020">
    <property type="term" value="C:membrane"/>
    <property type="evidence" value="ECO:0007669"/>
    <property type="project" value="UniProtKB-SubCell"/>
</dbReference>
<sequence length="330" mass="36631">MQVKNIDTIGADTLSPNSARLPNNPPWPNIGIIKTIYLFTSDDITTFIIPETLFGLSAALSGPLLTDNPTPELLPILSRIPVVILWNWLNLLIFNLSNQRFPSSVSEDKINRPWRPLPAGLITSTQTRHLLLLMIPIVLGVSIYLSAWEETALLYTLNWTYNDLGGGDDGFVLRNVLLAIAFSQYNKGSLRVATCGKFDIPPRTCWWILITSALIGTTMHIQDIKDMEGDRAKNRRTVPIVWGDGPARWSVAVPVVVWSVVCPAFWGLGVLGYVLPVGVGVAIACRTLLLRGVAADRMTWKMWTAWTGVIWMLPLFKDHGVFVRSWGSLG</sequence>
<evidence type="ECO:0000256" key="1">
    <source>
        <dbReference type="ARBA" id="ARBA00004141"/>
    </source>
</evidence>
<name>A0A395GKI1_9EURO</name>
<dbReference type="GO" id="GO:0016765">
    <property type="term" value="F:transferase activity, transferring alkyl or aryl (other than methyl) groups"/>
    <property type="evidence" value="ECO:0007669"/>
    <property type="project" value="InterPro"/>
</dbReference>
<evidence type="ECO:0000256" key="3">
    <source>
        <dbReference type="ARBA" id="ARBA00022989"/>
    </source>
</evidence>
<dbReference type="VEuPathDB" id="FungiDB:BO80DRAFT_468989"/>
<dbReference type="AlphaFoldDB" id="A0A395GKI1"/>
<organism evidence="6 7">
    <name type="scientific">Aspergillus ibericus CBS 121593</name>
    <dbReference type="NCBI Taxonomy" id="1448316"/>
    <lineage>
        <taxon>Eukaryota</taxon>
        <taxon>Fungi</taxon>
        <taxon>Dikarya</taxon>
        <taxon>Ascomycota</taxon>
        <taxon>Pezizomycotina</taxon>
        <taxon>Eurotiomycetes</taxon>
        <taxon>Eurotiomycetidae</taxon>
        <taxon>Eurotiales</taxon>
        <taxon>Aspergillaceae</taxon>
        <taxon>Aspergillus</taxon>
        <taxon>Aspergillus subgen. Circumdati</taxon>
    </lineage>
</organism>
<dbReference type="InterPro" id="IPR050475">
    <property type="entry name" value="Prenyltransferase_related"/>
</dbReference>
<keyword evidence="7" id="KW-1185">Reference proteome</keyword>
<keyword evidence="2 5" id="KW-0812">Transmembrane</keyword>
<evidence type="ECO:0000313" key="7">
    <source>
        <dbReference type="Proteomes" id="UP000249402"/>
    </source>
</evidence>
<evidence type="ECO:0000256" key="2">
    <source>
        <dbReference type="ARBA" id="ARBA00022692"/>
    </source>
</evidence>
<protein>
    <recommendedName>
        <fullName evidence="8">UbiA prenyltransferase</fullName>
    </recommendedName>
</protein>
<feature type="transmembrane region" description="Helical" evidence="5">
    <location>
        <begin position="130"/>
        <end position="148"/>
    </location>
</feature>
<feature type="transmembrane region" description="Helical" evidence="5">
    <location>
        <begin position="273"/>
        <end position="294"/>
    </location>
</feature>
<keyword evidence="4 5" id="KW-0472">Membrane</keyword>
<dbReference type="EMBL" id="KZ824482">
    <property type="protein sequence ID" value="RAK96001.1"/>
    <property type="molecule type" value="Genomic_DNA"/>
</dbReference>
<proteinExistence type="predicted"/>
<dbReference type="STRING" id="1448316.A0A395GKI1"/>
<dbReference type="GeneID" id="37227836"/>
<evidence type="ECO:0000256" key="4">
    <source>
        <dbReference type="ARBA" id="ARBA00023136"/>
    </source>
</evidence>
<dbReference type="PANTHER" id="PTHR42723:SF1">
    <property type="entry name" value="CHLOROPHYLL SYNTHASE, CHLOROPLASTIC"/>
    <property type="match status" value="1"/>
</dbReference>
<evidence type="ECO:0008006" key="8">
    <source>
        <dbReference type="Google" id="ProtNLM"/>
    </source>
</evidence>
<reference evidence="6 7" key="1">
    <citation type="submission" date="2018-02" db="EMBL/GenBank/DDBJ databases">
        <title>The genomes of Aspergillus section Nigri reveals drivers in fungal speciation.</title>
        <authorList>
            <consortium name="DOE Joint Genome Institute"/>
            <person name="Vesth T.C."/>
            <person name="Nybo J."/>
            <person name="Theobald S."/>
            <person name="Brandl J."/>
            <person name="Frisvad J.C."/>
            <person name="Nielsen K.F."/>
            <person name="Lyhne E.K."/>
            <person name="Kogle M.E."/>
            <person name="Kuo A."/>
            <person name="Riley R."/>
            <person name="Clum A."/>
            <person name="Nolan M."/>
            <person name="Lipzen A."/>
            <person name="Salamov A."/>
            <person name="Henrissat B."/>
            <person name="Wiebenga A."/>
            <person name="De vries R.P."/>
            <person name="Grigoriev I.V."/>
            <person name="Mortensen U.H."/>
            <person name="Andersen M.R."/>
            <person name="Baker S.E."/>
        </authorList>
    </citation>
    <scope>NUCLEOTIDE SEQUENCE [LARGE SCALE GENOMIC DNA]</scope>
    <source>
        <strain evidence="6 7">CBS 121593</strain>
    </source>
</reference>